<sequence>MDYKLIDILLATYNGSRYIEEQIDSILCQTFSDWHLIIHDDGSSDNTLDIVKRYVAAHPGKIFLVEDGIKTGGAKNNFFHLMKFSTSDYVMFCDQDDVWENDKISTAIENLRTFEGVPAMYCARTNLVDDRLRHIGYGKNPEKKPALEYALVHNIATGCTIALNRAGYNLIMRKRPDLNNVLMHDYWVYLVVSAFGVVIFDKDSKIKYRQHANNFYGASNGFSLWFSRLKRFIKKNEITLSMQAKEFFDLYGDEISASNKVLYSRFINACCSDCIIKRFYYSIGLFYDCGSRIDNFAAFISIVTGRHRTNFVNVR</sequence>
<evidence type="ECO:0000313" key="4">
    <source>
        <dbReference type="Proteomes" id="UP000272833"/>
    </source>
</evidence>
<proteinExistence type="predicted"/>
<organism evidence="3 4">
    <name type="scientific">Ectopseudomonas oleovorans</name>
    <name type="common">Pseudomonas oleovorans</name>
    <dbReference type="NCBI Taxonomy" id="301"/>
    <lineage>
        <taxon>Bacteria</taxon>
        <taxon>Pseudomonadati</taxon>
        <taxon>Pseudomonadota</taxon>
        <taxon>Gammaproteobacteria</taxon>
        <taxon>Pseudomonadales</taxon>
        <taxon>Pseudomonadaceae</taxon>
        <taxon>Ectopseudomonas</taxon>
    </lineage>
</organism>
<evidence type="ECO:0000313" key="3">
    <source>
        <dbReference type="EMBL" id="RRW30800.1"/>
    </source>
</evidence>
<dbReference type="AlphaFoldDB" id="A0A3R8WWT5"/>
<evidence type="ECO:0000256" key="1">
    <source>
        <dbReference type="SAM" id="Phobius"/>
    </source>
</evidence>
<dbReference type="GO" id="GO:0016758">
    <property type="term" value="F:hexosyltransferase activity"/>
    <property type="evidence" value="ECO:0007669"/>
    <property type="project" value="UniProtKB-ARBA"/>
</dbReference>
<dbReference type="PANTHER" id="PTHR22916">
    <property type="entry name" value="GLYCOSYLTRANSFERASE"/>
    <property type="match status" value="1"/>
</dbReference>
<dbReference type="PANTHER" id="PTHR22916:SF3">
    <property type="entry name" value="UDP-GLCNAC:BETAGAL BETA-1,3-N-ACETYLGLUCOSAMINYLTRANSFERASE-LIKE PROTEIN 1"/>
    <property type="match status" value="1"/>
</dbReference>
<comment type="caution">
    <text evidence="3">The sequence shown here is derived from an EMBL/GenBank/DDBJ whole genome shotgun (WGS) entry which is preliminary data.</text>
</comment>
<feature type="transmembrane region" description="Helical" evidence="1">
    <location>
        <begin position="181"/>
        <end position="200"/>
    </location>
</feature>
<feature type="domain" description="Glycosyltransferase 2-like" evidence="2">
    <location>
        <begin position="8"/>
        <end position="116"/>
    </location>
</feature>
<keyword evidence="1" id="KW-0472">Membrane</keyword>
<reference evidence="3 4" key="1">
    <citation type="submission" date="2018-10" db="EMBL/GenBank/DDBJ databases">
        <title>Transmission dynamics of multidrug resistant bacteria on intensive care unit surfaces.</title>
        <authorList>
            <person name="D'Souza A.W."/>
            <person name="Potter R.F."/>
            <person name="Wallace M."/>
            <person name="Shupe A."/>
            <person name="Patel S."/>
            <person name="Sun S."/>
            <person name="Gul D."/>
            <person name="Kwon J.H."/>
            <person name="Andleeb S."/>
            <person name="Burnham C.-A.D."/>
            <person name="Dantas G."/>
        </authorList>
    </citation>
    <scope>NUCLEOTIDE SEQUENCE [LARGE SCALE GENOMIC DNA]</scope>
    <source>
        <strain evidence="3 4">PO_271</strain>
    </source>
</reference>
<dbReference type="InterPro" id="IPR001173">
    <property type="entry name" value="Glyco_trans_2-like"/>
</dbReference>
<name>A0A3R8WWT5_ECTOL</name>
<evidence type="ECO:0000259" key="2">
    <source>
        <dbReference type="Pfam" id="PF00535"/>
    </source>
</evidence>
<dbReference type="EMBL" id="RHRS01000067">
    <property type="protein sequence ID" value="RRW30800.1"/>
    <property type="molecule type" value="Genomic_DNA"/>
</dbReference>
<dbReference type="CDD" id="cd04196">
    <property type="entry name" value="GT_2_like_d"/>
    <property type="match status" value="1"/>
</dbReference>
<dbReference type="Pfam" id="PF00535">
    <property type="entry name" value="Glycos_transf_2"/>
    <property type="match status" value="1"/>
</dbReference>
<dbReference type="SUPFAM" id="SSF53448">
    <property type="entry name" value="Nucleotide-diphospho-sugar transferases"/>
    <property type="match status" value="1"/>
</dbReference>
<dbReference type="Gene3D" id="3.90.550.10">
    <property type="entry name" value="Spore Coat Polysaccharide Biosynthesis Protein SpsA, Chain A"/>
    <property type="match status" value="1"/>
</dbReference>
<dbReference type="InterPro" id="IPR029044">
    <property type="entry name" value="Nucleotide-diphossugar_trans"/>
</dbReference>
<protein>
    <submittedName>
        <fullName evidence="3">Glycosyltransferase family 2 protein</fullName>
    </submittedName>
</protein>
<keyword evidence="3" id="KW-0808">Transferase</keyword>
<gene>
    <name evidence="3" type="ORF">EGJ44_19205</name>
</gene>
<keyword evidence="1" id="KW-1133">Transmembrane helix</keyword>
<dbReference type="Proteomes" id="UP000272833">
    <property type="component" value="Unassembled WGS sequence"/>
</dbReference>
<accession>A0A3R8WWT5</accession>
<keyword evidence="1" id="KW-0812">Transmembrane</keyword>